<dbReference type="PANTHER" id="PTHR33078">
    <property type="entry name" value="PROTEIN YCF2-RELATED"/>
    <property type="match status" value="1"/>
</dbReference>
<dbReference type="RefSeq" id="YP_008378836.1">
    <property type="nucleotide sequence ID" value="NC_021936.1"/>
</dbReference>
<comment type="similarity">
    <text evidence="3">Belongs to the Ycf2 family.</text>
</comment>
<dbReference type="EMBL" id="JX978472">
    <property type="protein sequence ID" value="AFY64115.1"/>
    <property type="molecule type" value="Genomic_DNA"/>
</dbReference>
<evidence type="ECO:0000256" key="6">
    <source>
        <dbReference type="ARBA" id="ARBA00022840"/>
    </source>
</evidence>
<dbReference type="EMBL" id="JX978472">
    <property type="protein sequence ID" value="AFY64116.1"/>
    <property type="molecule type" value="Genomic_DNA"/>
</dbReference>
<dbReference type="RefSeq" id="YP_008378825.1">
    <property type="nucleotide sequence ID" value="NC_021936.1"/>
</dbReference>
<dbReference type="Pfam" id="PF05695">
    <property type="entry name" value="Ycf2"/>
    <property type="match status" value="1"/>
</dbReference>
<keyword evidence="7" id="KW-1133">Transmembrane helix</keyword>
<evidence type="ECO:0000256" key="3">
    <source>
        <dbReference type="ARBA" id="ARBA00009361"/>
    </source>
</evidence>
<keyword evidence="5" id="KW-0547">Nucleotide-binding</keyword>
<comment type="function">
    <text evidence="1">Probable ATPase of unknown function. Its presence in a non-photosynthetic plant (Epifagus virginiana) and experiments in tobacco indicate that it has an essential function which is probably not related to photosynthesis.</text>
</comment>
<keyword evidence="7" id="KW-0472">Membrane</keyword>
<feature type="transmembrane region" description="Helical" evidence="7">
    <location>
        <begin position="177"/>
        <end position="199"/>
    </location>
</feature>
<dbReference type="Gene3D" id="3.40.50.300">
    <property type="entry name" value="P-loop containing nucleotide triphosphate hydrolases"/>
    <property type="match status" value="1"/>
</dbReference>
<evidence type="ECO:0000256" key="5">
    <source>
        <dbReference type="ARBA" id="ARBA00022741"/>
    </source>
</evidence>
<evidence type="ECO:0000256" key="4">
    <source>
        <dbReference type="ARBA" id="ARBA00022640"/>
    </source>
</evidence>
<dbReference type="GeneID" id="16511280"/>
<dbReference type="PANTHER" id="PTHR33078:SF100">
    <property type="entry name" value="PROTEIN YCF2"/>
    <property type="match status" value="1"/>
</dbReference>
<comment type="subcellular location">
    <subcellularLocation>
        <location evidence="2">Plastid</location>
    </subcellularLocation>
</comment>
<name>S4TB83_9LILI</name>
<dbReference type="AlphaFoldDB" id="S4TB83"/>
<evidence type="ECO:0000256" key="7">
    <source>
        <dbReference type="SAM" id="Phobius"/>
    </source>
</evidence>
<sequence>MDRISQGDSAFSNLSQFLFQWNPPLSQFLFQWNAFLSQNTLLSQWNAFLSQNAFLSRWRKAFLSQWNAFLSQWDPNDMSGLLTSTGYKYRLDTLSNSFPIRSTEWVSIFDGIMDESSISELISQTKWWAKSKWNCILRSETWMESFAEYVEGFVWCEERMDRNNESALLWTLSRKEFSYSILFVLLAAGSFACMHFYLISKGSSELQTELEKIKSLTIPSYKTEVLELLDEYPLSEEWNSFWLKDLFLAPWNLFLAARNLFLAALEQLGDFLEGIWGFVFGGNVLLGGGSAYGVKSIRSKRKYWKIHLINCISIIPNPIRPITFSRNTIHLSRTSKEIYSLLRKRKSVNSDWVHEKIEFWLAKSDVIKDQRREFLTWVSTLTTEKRMDPMLLSLTHPSDHLSKKNFGYQIIEQPGSIYLRYIVDIHQKYLMNYEFNRSCLVERRIFLAHYQTITYSQASGGANSFHFPSHRNNFFSLRLAPSPSRGILVIGSIGIGRSYLVKYLATNSYVPFITVFPAETLCRDEKARRLYEAEVFEHKRIHMDHIPKNFDNGLRKTVDALAKYNKMTSRAKVDLRVRFPIIFQFELAKAMSPCIIWIPSIHDLYVHESHYLSLGLLANYLSRDYERCSTRNILVIASTHIPQKVDPSLIAPNKLNTCIKIRRLPIPEQRKHLFLLSYTKGFHLEKKMSHTNEFGPKTLLVSNARDLGALINEVLLISMIQKKSIIEANTIRLAFHRQTWEFRSEVRPVQDHGILFYQIGRAVVQNVLCNWTLDPLSIYRKGKSSYEKQRDLSEWYFELGRSMKRFTILLYLLSCSAGSVARDLWSPFLPEEKRGITSEGFLENDSHLAHNLFEFEGVLEGSSRAEKDCSQFENHHNRVTLLLRPEPRNPFDMMQNGFRSIVGLEQEEGAVDPQRIEQEMDFFNYRDIVGSPRIWRPRRNLFDCIEESEELGFLPLVRFFRNRNDYVGQEDYELQDYYRFELQDYYDDVEPQKEDSEFLRSAILQYQTRDRSSKEQGFVQIGSQFLWDPPDLSSFVLVREQPPSVSVFSCREFFGFGDKQKHLITSEMKMPKSMSGSWFIRTRRRKRFEFLIHRPRFLRTNSSLYKGSFSFRSNLLAESYQYLSNLFLSNGGRLLDEVTKTLFRKRWLFPHEMKNLIHVIEKGFPIP</sequence>
<dbReference type="CDD" id="cd19505">
    <property type="entry name" value="RecA-like_Ycf2"/>
    <property type="match status" value="1"/>
</dbReference>
<dbReference type="InterPro" id="IPR056777">
    <property type="entry name" value="Ycf2_N"/>
</dbReference>
<organism evidence="9">
    <name type="scientific">Najas flexilis</name>
    <dbReference type="NCBI Taxonomy" id="29650"/>
    <lineage>
        <taxon>Eukaryota</taxon>
        <taxon>Viridiplantae</taxon>
        <taxon>Streptophyta</taxon>
        <taxon>Embryophyta</taxon>
        <taxon>Tracheophyta</taxon>
        <taxon>Spermatophyta</taxon>
        <taxon>Magnoliopsida</taxon>
        <taxon>Liliopsida</taxon>
        <taxon>Hydrocharitaceae</taxon>
        <taxon>Najas</taxon>
    </lineage>
</organism>
<dbReference type="GO" id="GO:0005524">
    <property type="term" value="F:ATP binding"/>
    <property type="evidence" value="ECO:0007669"/>
    <property type="project" value="UniProtKB-KW"/>
</dbReference>
<dbReference type="InterPro" id="IPR027417">
    <property type="entry name" value="P-loop_NTPase"/>
</dbReference>
<dbReference type="GO" id="GO:0009536">
    <property type="term" value="C:plastid"/>
    <property type="evidence" value="ECO:0007669"/>
    <property type="project" value="UniProtKB-SubCell"/>
</dbReference>
<reference evidence="9" key="1">
    <citation type="journal article" date="2013" name="PLoS ONE">
        <title>The Plastid Genome of Najas flexilis: Adaptation to Submersed Environments Is Accompanied by the Complete Loss of the NDH Complex in an Aquatic Angiosperm.</title>
        <authorList>
            <person name="Peredo E.L."/>
            <person name="King U.M."/>
            <person name="Les D."/>
        </authorList>
    </citation>
    <scope>NUCLEOTIDE SEQUENCE</scope>
</reference>
<dbReference type="SUPFAM" id="SSF52540">
    <property type="entry name" value="P-loop containing nucleoside triphosphate hydrolases"/>
    <property type="match status" value="1"/>
</dbReference>
<evidence type="ECO:0000256" key="1">
    <source>
        <dbReference type="ARBA" id="ARBA00002329"/>
    </source>
</evidence>
<evidence type="ECO:0000313" key="10">
    <source>
        <dbReference type="EMBL" id="AFY64116.1"/>
    </source>
</evidence>
<dbReference type="GeneID" id="16511245"/>
<evidence type="ECO:0000313" key="9">
    <source>
        <dbReference type="EMBL" id="AFY64115.1"/>
    </source>
</evidence>
<accession>S4TB83</accession>
<gene>
    <name evidence="9" type="primary">ycf2</name>
    <name evidence="10" type="ORF">D176_087</name>
    <name evidence="9" type="ORF">D176_126</name>
</gene>
<keyword evidence="7" id="KW-0812">Transmembrane</keyword>
<keyword evidence="4 9" id="KW-0934">Plastid</keyword>
<evidence type="ECO:0000256" key="2">
    <source>
        <dbReference type="ARBA" id="ARBA00004474"/>
    </source>
</evidence>
<evidence type="ECO:0000259" key="8">
    <source>
        <dbReference type="Pfam" id="PF05695"/>
    </source>
</evidence>
<protein>
    <recommendedName>
        <fullName evidence="8">Ycf2 N-terminal domain-containing protein</fullName>
    </recommendedName>
</protein>
<feature type="domain" description="Ycf2 N-terminal" evidence="8">
    <location>
        <begin position="63"/>
        <end position="335"/>
    </location>
</feature>
<geneLocation type="chloroplast" evidence="9"/>
<keyword evidence="6" id="KW-0067">ATP-binding</keyword>
<proteinExistence type="inferred from homology"/>
<keyword evidence="9" id="KW-0150">Chloroplast</keyword>